<evidence type="ECO:0000313" key="4">
    <source>
        <dbReference type="EMBL" id="MQX51885.1"/>
    </source>
</evidence>
<dbReference type="Proteomes" id="UP000469421">
    <property type="component" value="Unassembled WGS sequence"/>
</dbReference>
<feature type="signal peptide" evidence="2">
    <location>
        <begin position="1"/>
        <end position="15"/>
    </location>
</feature>
<evidence type="ECO:0000256" key="1">
    <source>
        <dbReference type="ARBA" id="ARBA00022729"/>
    </source>
</evidence>
<evidence type="ECO:0000313" key="5">
    <source>
        <dbReference type="Proteomes" id="UP000469421"/>
    </source>
</evidence>
<evidence type="ECO:0000259" key="3">
    <source>
        <dbReference type="Pfam" id="PF13205"/>
    </source>
</evidence>
<keyword evidence="1 2" id="KW-0732">Signal</keyword>
<dbReference type="InterPro" id="IPR032812">
    <property type="entry name" value="SbsA_Ig"/>
</dbReference>
<comment type="caution">
    <text evidence="4">The sequence shown here is derived from an EMBL/GenBank/DDBJ whole genome shotgun (WGS) entry which is preliminary data.</text>
</comment>
<dbReference type="InterPro" id="IPR014755">
    <property type="entry name" value="Cu-Rt/internalin_Ig-like"/>
</dbReference>
<accession>A0A6N7LS98</accession>
<feature type="chain" id="PRO_5026993749" description="SbsA Ig-like domain-containing protein" evidence="2">
    <location>
        <begin position="16"/>
        <end position="987"/>
    </location>
</feature>
<evidence type="ECO:0000256" key="2">
    <source>
        <dbReference type="SAM" id="SignalP"/>
    </source>
</evidence>
<gene>
    <name evidence="4" type="ORF">GFN93_01400</name>
</gene>
<protein>
    <recommendedName>
        <fullName evidence="3">SbsA Ig-like domain-containing protein</fullName>
    </recommendedName>
</protein>
<organism evidence="4 5">
    <name type="scientific">Alcanivorax sediminis</name>
    <dbReference type="NCBI Taxonomy" id="2663008"/>
    <lineage>
        <taxon>Bacteria</taxon>
        <taxon>Pseudomonadati</taxon>
        <taxon>Pseudomonadota</taxon>
        <taxon>Gammaproteobacteria</taxon>
        <taxon>Oceanospirillales</taxon>
        <taxon>Alcanivoracaceae</taxon>
        <taxon>Alcanivorax</taxon>
    </lineage>
</organism>
<feature type="domain" description="SbsA Ig-like" evidence="3">
    <location>
        <begin position="455"/>
        <end position="555"/>
    </location>
</feature>
<keyword evidence="5" id="KW-1185">Reference proteome</keyword>
<dbReference type="Pfam" id="PF13205">
    <property type="entry name" value="Big_5"/>
    <property type="match status" value="3"/>
</dbReference>
<dbReference type="EMBL" id="WIRE01000001">
    <property type="protein sequence ID" value="MQX51885.1"/>
    <property type="molecule type" value="Genomic_DNA"/>
</dbReference>
<reference evidence="4 5" key="1">
    <citation type="submission" date="2019-10" db="EMBL/GenBank/DDBJ databases">
        <title>Alcanivorax sp.PA15-N-34 draft genome sequence.</title>
        <authorList>
            <person name="Liao X."/>
            <person name="Shao Z."/>
        </authorList>
    </citation>
    <scope>NUCLEOTIDE SEQUENCE [LARGE SCALE GENOMIC DNA]</scope>
    <source>
        <strain evidence="4 5">PA15-N-34</strain>
    </source>
</reference>
<dbReference type="PROSITE" id="PS51257">
    <property type="entry name" value="PROKAR_LIPOPROTEIN"/>
    <property type="match status" value="1"/>
</dbReference>
<feature type="domain" description="SbsA Ig-like" evidence="3">
    <location>
        <begin position="36"/>
        <end position="109"/>
    </location>
</feature>
<name>A0A6N7LS98_9GAMM</name>
<dbReference type="AlphaFoldDB" id="A0A6N7LS98"/>
<feature type="domain" description="SbsA Ig-like" evidence="3">
    <location>
        <begin position="144"/>
        <end position="237"/>
    </location>
</feature>
<sequence>MMRSVLLVAAASLLAACGGGGSEQTVDFSGREKGHVFYTYPADEQAGVSVHAPLVVQFSEPPGLAESDVTLNGPQGAVNVAVSWADGGSSLVVTPSAPLAFNSEYTLALAGMTLEGVGGGALNFVTGSAKRGAVEAQQQAADFVVSRFSPAENRPLMDFSTLRLQFSQPLDATTVDYGSSVTLTDNADNVIPVSVLSGGNRLTIDPVEDLTPGNTYTLTLTSDLASVFGNSLTGGASYSLVPEDSAPSETLVLEAMAADPVKGCNEDGVTRSPLTGAPINCVPLVAKLLGDTTVSKLSGNVFADLAYIPNYPDAAPLRISKGSLLEGEPLDVLIGGYLPAGFDSGDVTVSFVSDANGYLLPTPYSQSPEAPRRVELTLDLAFSTADSRANGAFTQSLLQVDLVGRAIVEEGRMVIDAVGVVEPEVLGIETAYGVLSFHMESYADQENAPQPVADISGPVLQSWQPGDFADRFRPGDPIILNLNETPDQTTIEPGVTLMLTQQGSAVPFQWQVDGASVVLMPDQPLSFGTEYQVALTDGVQDLRGNPASPETVTFSMPSFSTNAPRSPNATTVYPGYPCAVDPASRDLAAGEQGQCVSNTQGQAGDVLPLPTLPANRAIAIQFSQDMDTSSMVLGTSCDDGSVRVEKIDAAGNCLEVVPATLSPQLRELTIIPQAPWEQGQLYRYVLGSHSATGCGQNVICSSAGMPLQTAQLLAPESDVGGPDLSVAFVGAEATDNVFLPLRNLPKTDVNANFLVDSEETATVEVPAGSGVYPVPANAARLGVTGYGGAVTGANVGCGFTLLLQPLSCPDQKDTYLNGGINVDIVGWDEAEQAVEVTLYPPVLYTTSKDVHAQLVGVPTSVPTGPLVMRARYRDDGTGRRTLPLQGWIRYDEVEDQLTFDTALDLLLDAQEMEPLGLPLPHNLYSYPLDDVQLKGPVDFLPDGRMVIGLESLTAKDIDVNIGSGLATIDLAIPVGGVNLTFQSGSIK</sequence>
<dbReference type="Gene3D" id="2.60.40.1220">
    <property type="match status" value="1"/>
</dbReference>
<proteinExistence type="predicted"/>